<keyword evidence="2" id="KW-1185">Reference proteome</keyword>
<evidence type="ECO:0000313" key="1">
    <source>
        <dbReference type="EnsemblMetazoa" id="SMAR008184-PA"/>
    </source>
</evidence>
<dbReference type="HOGENOM" id="CLU_2433262_0_0_1"/>
<proteinExistence type="predicted"/>
<accession>T1J3L7</accession>
<dbReference type="EMBL" id="JH431829">
    <property type="status" value="NOT_ANNOTATED_CDS"/>
    <property type="molecule type" value="Genomic_DNA"/>
</dbReference>
<name>T1J3L7_STRMM</name>
<dbReference type="EnsemblMetazoa" id="SMAR008184-RA">
    <property type="protein sequence ID" value="SMAR008184-PA"/>
    <property type="gene ID" value="SMAR008184"/>
</dbReference>
<dbReference type="AlphaFoldDB" id="T1J3L7"/>
<reference evidence="2" key="1">
    <citation type="submission" date="2011-05" db="EMBL/GenBank/DDBJ databases">
        <authorList>
            <person name="Richards S.R."/>
            <person name="Qu J."/>
            <person name="Jiang H."/>
            <person name="Jhangiani S.N."/>
            <person name="Agravi P."/>
            <person name="Goodspeed R."/>
            <person name="Gross S."/>
            <person name="Mandapat C."/>
            <person name="Jackson L."/>
            <person name="Mathew T."/>
            <person name="Pu L."/>
            <person name="Thornton R."/>
            <person name="Saada N."/>
            <person name="Wilczek-Boney K.B."/>
            <person name="Lee S."/>
            <person name="Kovar C."/>
            <person name="Wu Y."/>
            <person name="Scherer S.E."/>
            <person name="Worley K.C."/>
            <person name="Muzny D.M."/>
            <person name="Gibbs R."/>
        </authorList>
    </citation>
    <scope>NUCLEOTIDE SEQUENCE</scope>
    <source>
        <strain evidence="2">Brora</strain>
    </source>
</reference>
<reference evidence="1" key="2">
    <citation type="submission" date="2015-02" db="UniProtKB">
        <authorList>
            <consortium name="EnsemblMetazoa"/>
        </authorList>
    </citation>
    <scope>IDENTIFICATION</scope>
</reference>
<sequence length="91" mass="10639">FLHKHFGIETSTTAIYDEKPKLCIEIKTKVNKTRDITSNHARHHGTEKNHDETMTTQWRCASYEHEKFNIGLQTTHRFILRSTFSSLHSVA</sequence>
<evidence type="ECO:0000313" key="2">
    <source>
        <dbReference type="Proteomes" id="UP000014500"/>
    </source>
</evidence>
<dbReference type="Proteomes" id="UP000014500">
    <property type="component" value="Unassembled WGS sequence"/>
</dbReference>
<protein>
    <submittedName>
        <fullName evidence="1">Uncharacterized protein</fullName>
    </submittedName>
</protein>
<organism evidence="1 2">
    <name type="scientific">Strigamia maritima</name>
    <name type="common">European centipede</name>
    <name type="synonym">Geophilus maritimus</name>
    <dbReference type="NCBI Taxonomy" id="126957"/>
    <lineage>
        <taxon>Eukaryota</taxon>
        <taxon>Metazoa</taxon>
        <taxon>Ecdysozoa</taxon>
        <taxon>Arthropoda</taxon>
        <taxon>Myriapoda</taxon>
        <taxon>Chilopoda</taxon>
        <taxon>Pleurostigmophora</taxon>
        <taxon>Geophilomorpha</taxon>
        <taxon>Linotaeniidae</taxon>
        <taxon>Strigamia</taxon>
    </lineage>
</organism>